<proteinExistence type="inferred from homology"/>
<dbReference type="Pfam" id="PF13416">
    <property type="entry name" value="SBP_bac_8"/>
    <property type="match status" value="1"/>
</dbReference>
<dbReference type="GO" id="GO:0015888">
    <property type="term" value="P:thiamine transport"/>
    <property type="evidence" value="ECO:0007669"/>
    <property type="project" value="TreeGrafter"/>
</dbReference>
<dbReference type="Gene3D" id="3.40.190.10">
    <property type="entry name" value="Periplasmic binding protein-like II"/>
    <property type="match status" value="2"/>
</dbReference>
<dbReference type="Proteomes" id="UP000199664">
    <property type="component" value="Unassembled WGS sequence"/>
</dbReference>
<reference evidence="7" key="1">
    <citation type="submission" date="2016-10" db="EMBL/GenBank/DDBJ databases">
        <authorList>
            <person name="Varghese N."/>
            <person name="Submissions S."/>
        </authorList>
    </citation>
    <scope>NUCLEOTIDE SEQUENCE [LARGE SCALE GENOMIC DNA]</scope>
    <source>
        <strain evidence="7">LMG 26383,CCUG 61248,R- 45681</strain>
    </source>
</reference>
<keyword evidence="3" id="KW-0813">Transport</keyword>
<evidence type="ECO:0000313" key="6">
    <source>
        <dbReference type="EMBL" id="SEL89225.1"/>
    </source>
</evidence>
<dbReference type="InterPro" id="IPR006311">
    <property type="entry name" value="TAT_signal"/>
</dbReference>
<keyword evidence="5" id="KW-0574">Periplasm</keyword>
<dbReference type="STRING" id="1036779.SAMN04515666_10616"/>
<keyword evidence="7" id="KW-1185">Reference proteome</keyword>
<evidence type="ECO:0000313" key="7">
    <source>
        <dbReference type="Proteomes" id="UP000199664"/>
    </source>
</evidence>
<dbReference type="SUPFAM" id="SSF53850">
    <property type="entry name" value="Periplasmic binding protein-like II"/>
    <property type="match status" value="1"/>
</dbReference>
<name>A0A1H7TXD3_9HYPH</name>
<dbReference type="GO" id="GO:0030975">
    <property type="term" value="F:thiamine binding"/>
    <property type="evidence" value="ECO:0007669"/>
    <property type="project" value="TreeGrafter"/>
</dbReference>
<evidence type="ECO:0000256" key="1">
    <source>
        <dbReference type="ARBA" id="ARBA00004418"/>
    </source>
</evidence>
<evidence type="ECO:0000256" key="2">
    <source>
        <dbReference type="ARBA" id="ARBA00008520"/>
    </source>
</evidence>
<dbReference type="GO" id="GO:0030288">
    <property type="term" value="C:outer membrane-bounded periplasmic space"/>
    <property type="evidence" value="ECO:0007669"/>
    <property type="project" value="TreeGrafter"/>
</dbReference>
<accession>A0A1H7TXD3</accession>
<organism evidence="6 7">
    <name type="scientific">Bosea lupini</name>
    <dbReference type="NCBI Taxonomy" id="1036779"/>
    <lineage>
        <taxon>Bacteria</taxon>
        <taxon>Pseudomonadati</taxon>
        <taxon>Pseudomonadota</taxon>
        <taxon>Alphaproteobacteria</taxon>
        <taxon>Hyphomicrobiales</taxon>
        <taxon>Boseaceae</taxon>
        <taxon>Bosea</taxon>
    </lineage>
</organism>
<sequence>MPAFKSSALDRRTLLKGAAAALAAPAVIIPGRAFGATRLVVGNSGGAMGDAKQRAIYTPFTQETGIEILTTPAPDISKIRAQVRTGDVEIDVTDLLDGWVPAAARLGLVERIDDGIVNREGSIPETRHDYAVAASIYSGGIAFPTDRLGDKVPRDWKDFWDVKALPGRRGLRNRVGDILEIALMADGVPASEVYPCDVERAFKSLDRIKPHVVQWIGATEQTVSLIQRNELDFTYTYTIRVKTMQEAGVPMGYSFRQNIMGVGWAGIVKGTRRKDAAMQFCAYMCRPDVQVRLSNLATTAPCYVDALQKVDPAIRKWIPDLADRNNLFINPAWWDSRVDELTQRFREWLLT</sequence>
<dbReference type="PANTHER" id="PTHR30006">
    <property type="entry name" value="THIAMINE-BINDING PERIPLASMIC PROTEIN-RELATED"/>
    <property type="match status" value="1"/>
</dbReference>
<dbReference type="InterPro" id="IPR006059">
    <property type="entry name" value="SBP"/>
</dbReference>
<evidence type="ECO:0000256" key="5">
    <source>
        <dbReference type="ARBA" id="ARBA00022764"/>
    </source>
</evidence>
<comment type="similarity">
    <text evidence="2">Belongs to the bacterial solute-binding protein 1 family.</text>
</comment>
<dbReference type="PANTHER" id="PTHR30006:SF3">
    <property type="entry name" value="THIAMINE-BINDING PERIPLASMIC PROTEIN"/>
    <property type="match status" value="1"/>
</dbReference>
<keyword evidence="4" id="KW-0732">Signal</keyword>
<dbReference type="EMBL" id="FOAN01000006">
    <property type="protein sequence ID" value="SEL89225.1"/>
    <property type="molecule type" value="Genomic_DNA"/>
</dbReference>
<dbReference type="CDD" id="cd13589">
    <property type="entry name" value="PBP2_polyamine_RpCGA009"/>
    <property type="match status" value="1"/>
</dbReference>
<dbReference type="AlphaFoldDB" id="A0A1H7TXD3"/>
<gene>
    <name evidence="6" type="ORF">SAMN04515666_10616</name>
</gene>
<dbReference type="PROSITE" id="PS51318">
    <property type="entry name" value="TAT"/>
    <property type="match status" value="1"/>
</dbReference>
<protein>
    <submittedName>
        <fullName evidence="6">Putative spermidine/putrescine transport system substrate-binding protein</fullName>
    </submittedName>
</protein>
<evidence type="ECO:0000256" key="3">
    <source>
        <dbReference type="ARBA" id="ARBA00022448"/>
    </source>
</evidence>
<evidence type="ECO:0000256" key="4">
    <source>
        <dbReference type="ARBA" id="ARBA00022729"/>
    </source>
</evidence>
<dbReference type="GO" id="GO:0030976">
    <property type="term" value="F:thiamine pyrophosphate binding"/>
    <property type="evidence" value="ECO:0007669"/>
    <property type="project" value="TreeGrafter"/>
</dbReference>
<dbReference type="RefSeq" id="WP_158673385.1">
    <property type="nucleotide sequence ID" value="NZ_FOAN01000006.1"/>
</dbReference>
<comment type="subcellular location">
    <subcellularLocation>
        <location evidence="1">Periplasm</location>
    </subcellularLocation>
</comment>